<keyword evidence="1" id="KW-0433">Leucine-rich repeat</keyword>
<dbReference type="InterPro" id="IPR003591">
    <property type="entry name" value="Leu-rich_rpt_typical-subtyp"/>
</dbReference>
<dbReference type="EMBL" id="CADCXV010000669">
    <property type="protein sequence ID" value="CAB0032164.1"/>
    <property type="molecule type" value="Genomic_DNA"/>
</dbReference>
<gene>
    <name evidence="4" type="ORF">TBRA_LOCUS4110</name>
</gene>
<dbReference type="Gene3D" id="3.80.10.10">
    <property type="entry name" value="Ribonuclease Inhibitor"/>
    <property type="match status" value="4"/>
</dbReference>
<evidence type="ECO:0000313" key="4">
    <source>
        <dbReference type="EMBL" id="CAB0032164.1"/>
    </source>
</evidence>
<name>A0A6H5I6G3_9HYME</name>
<protein>
    <submittedName>
        <fullName evidence="4">Uncharacterized protein</fullName>
    </submittedName>
</protein>
<dbReference type="OrthoDB" id="2013775at2759"/>
<dbReference type="PRINTS" id="PR00019">
    <property type="entry name" value="LEURICHRPT"/>
</dbReference>
<evidence type="ECO:0000256" key="1">
    <source>
        <dbReference type="ARBA" id="ARBA00022614"/>
    </source>
</evidence>
<dbReference type="PANTHER" id="PTHR45617">
    <property type="entry name" value="LEUCINE RICH REPEAT FAMILY PROTEIN"/>
    <property type="match status" value="1"/>
</dbReference>
<keyword evidence="5" id="KW-1185">Reference proteome</keyword>
<dbReference type="SUPFAM" id="SSF52058">
    <property type="entry name" value="L domain-like"/>
    <property type="match status" value="1"/>
</dbReference>
<proteinExistence type="predicted"/>
<reference evidence="4 5" key="1">
    <citation type="submission" date="2020-02" db="EMBL/GenBank/DDBJ databases">
        <authorList>
            <person name="Ferguson B K."/>
        </authorList>
    </citation>
    <scope>NUCLEOTIDE SEQUENCE [LARGE SCALE GENOMIC DNA]</scope>
</reference>
<accession>A0A6H5I6G3</accession>
<keyword evidence="2" id="KW-0677">Repeat</keyword>
<evidence type="ECO:0000256" key="2">
    <source>
        <dbReference type="ARBA" id="ARBA00022737"/>
    </source>
</evidence>
<dbReference type="InterPro" id="IPR032675">
    <property type="entry name" value="LRR_dom_sf"/>
</dbReference>
<keyword evidence="3" id="KW-0732">Signal</keyword>
<feature type="chain" id="PRO_5026278497" evidence="3">
    <location>
        <begin position="26"/>
        <end position="801"/>
    </location>
</feature>
<dbReference type="PROSITE" id="PS51450">
    <property type="entry name" value="LRR"/>
    <property type="match status" value="3"/>
</dbReference>
<dbReference type="AlphaFoldDB" id="A0A6H5I6G3"/>
<evidence type="ECO:0000313" key="5">
    <source>
        <dbReference type="Proteomes" id="UP000479190"/>
    </source>
</evidence>
<dbReference type="InterPro" id="IPR025875">
    <property type="entry name" value="Leu-rich_rpt_4"/>
</dbReference>
<dbReference type="SMART" id="SM00369">
    <property type="entry name" value="LRR_TYP"/>
    <property type="match status" value="8"/>
</dbReference>
<sequence>MTKFTIFAFFQLSLLTYLIWNQVSAKPRVIRDVAEDAELFERVFGAPKNDDEDRDKETESVPSSCSVALNFSHLRIGPILHPRFVASPHVTQLILRNNSLQSFSLGTFADLPNLEHLDASWNNLSVQTMFTFGSHPALRTLILSDNQRDDDSANERQYSPYSIEYYTSTPKPPIEPLRHEYPQLRQLYLRNVSSYPAFQNWSQSFPRLELLDIAGNDFVADQDRIFADLPRTLRTLSARQAGLHRVGLQNLLSLRELNLDGNVFEDVCDKYCAEFVRNNRLKIENLPSLEKLILSNCYIRTLHSNAFNDLAQLSVLDLSSNSILEVPNTLFDRTPLLKFLNLSHNSLASIDFLRDKTSLEILILADMKDRAPISSDVLRTLVNLKVLSLSNNALSEVPPRFLNNLPELRELDLSHNQLTALPYWENFEKLERLNLRNNKFVAIDDLPVAKAFNLKLLIIGQNPLGSIKSRSLINLPDDSFIKILQLFDIIYTFASNINSTVIPRPRTSTKSTLTTVCECRDCSATYAIMYQQSHYLEQKIPKLMFIINVYREFYLINAPLECANLKHISSGHFTIERRDASSEASVQPVFDDNAYFESPPLDGEYLHLQISKWQSQNNSAADKKSNALMVTSITTPDGEIFDIPAELQEVSLHTELMKTDIYKKIKNTNLKRNQKRNVWILLNAELKAAYVDEGGNIQFRDIFLEEKWEDPHQNNENSVSKDDLKQILASMSPNNGTKKDNESVLRKIYFRKIYKQNSNVTQWIDLFESECERLGVLRDEEKIEMLRLFLEGSCVDGTAQC</sequence>
<dbReference type="InterPro" id="IPR001611">
    <property type="entry name" value="Leu-rich_rpt"/>
</dbReference>
<dbReference type="Pfam" id="PF12799">
    <property type="entry name" value="LRR_4"/>
    <property type="match status" value="1"/>
</dbReference>
<dbReference type="Proteomes" id="UP000479190">
    <property type="component" value="Unassembled WGS sequence"/>
</dbReference>
<evidence type="ECO:0000256" key="3">
    <source>
        <dbReference type="SAM" id="SignalP"/>
    </source>
</evidence>
<feature type="signal peptide" evidence="3">
    <location>
        <begin position="1"/>
        <end position="25"/>
    </location>
</feature>
<organism evidence="4 5">
    <name type="scientific">Trichogramma brassicae</name>
    <dbReference type="NCBI Taxonomy" id="86971"/>
    <lineage>
        <taxon>Eukaryota</taxon>
        <taxon>Metazoa</taxon>
        <taxon>Ecdysozoa</taxon>
        <taxon>Arthropoda</taxon>
        <taxon>Hexapoda</taxon>
        <taxon>Insecta</taxon>
        <taxon>Pterygota</taxon>
        <taxon>Neoptera</taxon>
        <taxon>Endopterygota</taxon>
        <taxon>Hymenoptera</taxon>
        <taxon>Apocrita</taxon>
        <taxon>Proctotrupomorpha</taxon>
        <taxon>Chalcidoidea</taxon>
        <taxon>Trichogrammatidae</taxon>
        <taxon>Trichogramma</taxon>
    </lineage>
</organism>
<dbReference type="Pfam" id="PF13855">
    <property type="entry name" value="LRR_8"/>
    <property type="match status" value="2"/>
</dbReference>